<comment type="caution">
    <text evidence="4">The sequence shown here is derived from an EMBL/GenBank/DDBJ whole genome shotgun (WGS) entry which is preliminary data.</text>
</comment>
<dbReference type="InterPro" id="IPR029030">
    <property type="entry name" value="Caspase-like_dom_sf"/>
</dbReference>
<dbReference type="CDD" id="cd16383">
    <property type="entry name" value="GUN4"/>
    <property type="match status" value="1"/>
</dbReference>
<evidence type="ECO:0000313" key="4">
    <source>
        <dbReference type="EMBL" id="NCS55629.1"/>
    </source>
</evidence>
<evidence type="ECO:0000256" key="1">
    <source>
        <dbReference type="SAM" id="MobiDB-lite"/>
    </source>
</evidence>
<sequence length="496" mass="54842">MLPLKPISFISVTAGLAVIAFAGFATNTTPKTVILAKDGGFRSPSLQGQLKGIDPQLMAQKQPKVALVIGNANYEEGALSNPVNDATDMAKALRELGFEVTLLQNQDLRSMENAIDDFSRQLRKGGVGVFYYAGHGVQVEGENYLIPLKAQLLNEKDARYEAVALGKVLNAMEEARNQVNIIIIDACRDNPFYRRWRSSRRGSNVRGLTAVSPPSGIIIAYATREGNTAADGVGQRNSPFTSALLENIKKPNIDVQLMFRRVSTSVKEKTNAVQQPWTEGNLEGDEFYLNPQQTVVVSPPPFSPPPVTPSPVVTPQPTPPTQPRSTLISSTTGVDYTTLRELLQQKKWKEADQKTSDLMLAAANRQQERYLDEESINKFACEDLRMLNQEWLKASGGKFGFSVQLRIYKQTGNTPGSFDGETYKRFGDAVGWRKNGEWQDYYKQLIWAPSMAPQGHLPILVNSGFYASGWERMWGGVWAGGVYDSLLALRLVNCSI</sequence>
<dbReference type="Proteomes" id="UP000799330">
    <property type="component" value="Unassembled WGS sequence"/>
</dbReference>
<dbReference type="SUPFAM" id="SSF52129">
    <property type="entry name" value="Caspase-like"/>
    <property type="match status" value="1"/>
</dbReference>
<dbReference type="PANTHER" id="PTHR22576">
    <property type="entry name" value="MUCOSA ASSOCIATED LYMPHOID TISSUE LYMPHOMA TRANSLOCATION PROTEIN 1/PARACASPASE"/>
    <property type="match status" value="1"/>
</dbReference>
<dbReference type="GO" id="GO:0006508">
    <property type="term" value="P:proteolysis"/>
    <property type="evidence" value="ECO:0007669"/>
    <property type="project" value="InterPro"/>
</dbReference>
<dbReference type="InterPro" id="IPR052039">
    <property type="entry name" value="Caspase-related_regulators"/>
</dbReference>
<keyword evidence="2" id="KW-0732">Signal</keyword>
<dbReference type="EMBL" id="JAADAI010000008">
    <property type="protein sequence ID" value="NCS55629.1"/>
    <property type="molecule type" value="Genomic_DNA"/>
</dbReference>
<accession>A0A966L4C7</accession>
<dbReference type="InterPro" id="IPR008629">
    <property type="entry name" value="GUN4-like"/>
</dbReference>
<dbReference type="AlphaFoldDB" id="A0A966L4C7"/>
<evidence type="ECO:0000256" key="2">
    <source>
        <dbReference type="SAM" id="SignalP"/>
    </source>
</evidence>
<name>A0A966L4C7_MICAE</name>
<feature type="domain" description="Caspase family p20" evidence="3">
    <location>
        <begin position="62"/>
        <end position="191"/>
    </location>
</feature>
<reference evidence="4" key="1">
    <citation type="journal article" date="2019" name="Mol. Ecol.">
        <title>Genome evolution and host-microbiome shifts correspond with intraspecific niche divergence within harmful algal bloom-forming Microcystis aeruginosa.</title>
        <authorList>
            <person name="Jackrel S.L."/>
            <person name="White J.D."/>
            <person name="Evans J.T."/>
            <person name="Buffin K."/>
            <person name="Hayden K."/>
            <person name="Sarnelle O."/>
            <person name="Denef V.J."/>
        </authorList>
    </citation>
    <scope>NUCLEOTIDE SEQUENCE</scope>
    <source>
        <strain evidence="4">G11-04</strain>
    </source>
</reference>
<feature type="region of interest" description="Disordered" evidence="1">
    <location>
        <begin position="302"/>
        <end position="328"/>
    </location>
</feature>
<dbReference type="Gene3D" id="1.10.10.1770">
    <property type="entry name" value="Gun4-like"/>
    <property type="match status" value="1"/>
</dbReference>
<dbReference type="Gene3D" id="1.25.40.620">
    <property type="match status" value="1"/>
</dbReference>
<dbReference type="Pfam" id="PF05419">
    <property type="entry name" value="GUN4"/>
    <property type="match status" value="1"/>
</dbReference>
<dbReference type="Gene3D" id="3.40.50.1460">
    <property type="match status" value="1"/>
</dbReference>
<dbReference type="InterPro" id="IPR037215">
    <property type="entry name" value="GUN4-like_sf"/>
</dbReference>
<feature type="chain" id="PRO_5037305011" evidence="2">
    <location>
        <begin position="26"/>
        <end position="496"/>
    </location>
</feature>
<evidence type="ECO:0000313" key="5">
    <source>
        <dbReference type="Proteomes" id="UP000799330"/>
    </source>
</evidence>
<gene>
    <name evidence="4" type="ORF">GPJ16_01130</name>
</gene>
<protein>
    <submittedName>
        <fullName evidence="4">Peptidase C14</fullName>
    </submittedName>
</protein>
<dbReference type="SUPFAM" id="SSF140869">
    <property type="entry name" value="GUN4-like"/>
    <property type="match status" value="1"/>
</dbReference>
<organism evidence="4 5">
    <name type="scientific">Microcystis aeruginosa G11-04</name>
    <dbReference type="NCBI Taxonomy" id="2685956"/>
    <lineage>
        <taxon>Bacteria</taxon>
        <taxon>Bacillati</taxon>
        <taxon>Cyanobacteriota</taxon>
        <taxon>Cyanophyceae</taxon>
        <taxon>Oscillatoriophycideae</taxon>
        <taxon>Chroococcales</taxon>
        <taxon>Microcystaceae</taxon>
        <taxon>Microcystis</taxon>
    </lineage>
</organism>
<proteinExistence type="predicted"/>
<dbReference type="InterPro" id="IPR001309">
    <property type="entry name" value="Pept_C14_p20"/>
</dbReference>
<dbReference type="Pfam" id="PF00656">
    <property type="entry name" value="Peptidase_C14"/>
    <property type="match status" value="1"/>
</dbReference>
<dbReference type="GO" id="GO:0004197">
    <property type="term" value="F:cysteine-type endopeptidase activity"/>
    <property type="evidence" value="ECO:0007669"/>
    <property type="project" value="InterPro"/>
</dbReference>
<dbReference type="PANTHER" id="PTHR22576:SF37">
    <property type="entry name" value="MUCOSA-ASSOCIATED LYMPHOID TISSUE LYMPHOMA TRANSLOCATION PROTEIN 1"/>
    <property type="match status" value="1"/>
</dbReference>
<dbReference type="PROSITE" id="PS50208">
    <property type="entry name" value="CASPASE_P20"/>
    <property type="match status" value="1"/>
</dbReference>
<feature type="signal peptide" evidence="2">
    <location>
        <begin position="1"/>
        <end position="25"/>
    </location>
</feature>
<dbReference type="InterPro" id="IPR011600">
    <property type="entry name" value="Pept_C14_caspase"/>
</dbReference>
<feature type="compositionally biased region" description="Pro residues" evidence="1">
    <location>
        <begin position="302"/>
        <end position="322"/>
    </location>
</feature>
<evidence type="ECO:0000259" key="3">
    <source>
        <dbReference type="PROSITE" id="PS50208"/>
    </source>
</evidence>